<reference evidence="1 2" key="1">
    <citation type="journal article" date="2014" name="Genome Announc.">
        <title>Genome Sequence of a Promising Hydrogen-Producing Facultative Anaerobic Bacterium, Brevundimonas naejangsanensis Strain B1.</title>
        <authorList>
            <person name="Su H."/>
            <person name="Zhang T."/>
            <person name="Bao M."/>
            <person name="Jiang Y."/>
            <person name="Wang Y."/>
            <person name="Tan T."/>
        </authorList>
    </citation>
    <scope>NUCLEOTIDE SEQUENCE [LARGE SCALE GENOMIC DNA]</scope>
    <source>
        <strain evidence="1 2">B1</strain>
    </source>
</reference>
<proteinExistence type="predicted"/>
<dbReference type="CDD" id="cd07262">
    <property type="entry name" value="VOC_like"/>
    <property type="match status" value="1"/>
</dbReference>
<dbReference type="KEGG" id="bne:DA69_00510"/>
<dbReference type="SUPFAM" id="SSF54593">
    <property type="entry name" value="Glyoxalase/Bleomycin resistance protein/Dihydroxybiphenyl dioxygenase"/>
    <property type="match status" value="1"/>
</dbReference>
<dbReference type="PANTHER" id="PTHR35006:SF1">
    <property type="entry name" value="BLL2941 PROTEIN"/>
    <property type="match status" value="1"/>
</dbReference>
<dbReference type="Gene3D" id="3.10.180.10">
    <property type="entry name" value="2,3-Dihydroxybiphenyl 1,2-Dioxygenase, domain 1"/>
    <property type="match status" value="1"/>
</dbReference>
<dbReference type="OrthoDB" id="9807407at2"/>
<dbReference type="STRING" id="588932.DA69_00510"/>
<keyword evidence="2" id="KW-1185">Reference proteome</keyword>
<gene>
    <name evidence="1" type="ORF">DA69_00510</name>
</gene>
<evidence type="ECO:0000313" key="2">
    <source>
        <dbReference type="Proteomes" id="UP000077603"/>
    </source>
</evidence>
<protein>
    <submittedName>
        <fullName evidence="1">Glyoxalase</fullName>
    </submittedName>
</protein>
<dbReference type="AlphaFoldDB" id="A0A172Y2E4"/>
<dbReference type="InterPro" id="IPR029068">
    <property type="entry name" value="Glyas_Bleomycin-R_OHBP_Dase"/>
</dbReference>
<sequence length="128" mass="13013">MFTHVTLGANDLEASHKFYDAVLGALGHPPGTLSEAPMPGVWYMTPRGMLGVVKPRDGQAACHANGGTIGFAAASPEAVVAFAEAGVAAGGVAIEDPAGPRNSPFGVLHLAYLRDPAGNKICAVHRPG</sequence>
<dbReference type="RefSeq" id="WP_025977976.1">
    <property type="nucleotide sequence ID" value="NZ_CP015614.1"/>
</dbReference>
<dbReference type="eggNOG" id="COG0346">
    <property type="taxonomic scope" value="Bacteria"/>
</dbReference>
<dbReference type="InterPro" id="IPR037523">
    <property type="entry name" value="VOC_core"/>
</dbReference>
<dbReference type="Proteomes" id="UP000077603">
    <property type="component" value="Chromosome"/>
</dbReference>
<dbReference type="Pfam" id="PF18029">
    <property type="entry name" value="Glyoxalase_6"/>
    <property type="match status" value="1"/>
</dbReference>
<dbReference type="InterPro" id="IPR041581">
    <property type="entry name" value="Glyoxalase_6"/>
</dbReference>
<dbReference type="PANTHER" id="PTHR35006">
    <property type="entry name" value="GLYOXALASE FAMILY PROTEIN (AFU_ORTHOLOGUE AFUA_5G14830)"/>
    <property type="match status" value="1"/>
</dbReference>
<dbReference type="PROSITE" id="PS51819">
    <property type="entry name" value="VOC"/>
    <property type="match status" value="1"/>
</dbReference>
<name>A0A172Y2E4_9CAUL</name>
<evidence type="ECO:0000313" key="1">
    <source>
        <dbReference type="EMBL" id="ANF53384.1"/>
    </source>
</evidence>
<accession>A0A172Y2E4</accession>
<dbReference type="EMBL" id="CP015614">
    <property type="protein sequence ID" value="ANF53384.1"/>
    <property type="molecule type" value="Genomic_DNA"/>
</dbReference>
<organism evidence="1 2">
    <name type="scientific">Brevundimonas naejangsanensis</name>
    <dbReference type="NCBI Taxonomy" id="588932"/>
    <lineage>
        <taxon>Bacteria</taxon>
        <taxon>Pseudomonadati</taxon>
        <taxon>Pseudomonadota</taxon>
        <taxon>Alphaproteobacteria</taxon>
        <taxon>Caulobacterales</taxon>
        <taxon>Caulobacteraceae</taxon>
        <taxon>Brevundimonas</taxon>
    </lineage>
</organism>